<name>A0A9P5XC61_9AGAR</name>
<keyword evidence="3" id="KW-1185">Reference proteome</keyword>
<dbReference type="Proteomes" id="UP000807342">
    <property type="component" value="Unassembled WGS sequence"/>
</dbReference>
<reference evidence="2" key="1">
    <citation type="submission" date="2020-11" db="EMBL/GenBank/DDBJ databases">
        <authorList>
            <consortium name="DOE Joint Genome Institute"/>
            <person name="Ahrendt S."/>
            <person name="Riley R."/>
            <person name="Andreopoulos W."/>
            <person name="Labutti K."/>
            <person name="Pangilinan J."/>
            <person name="Ruiz-Duenas F.J."/>
            <person name="Barrasa J.M."/>
            <person name="Sanchez-Garcia M."/>
            <person name="Camarero S."/>
            <person name="Miyauchi S."/>
            <person name="Serrano A."/>
            <person name="Linde D."/>
            <person name="Babiker R."/>
            <person name="Drula E."/>
            <person name="Ayuso-Fernandez I."/>
            <person name="Pacheco R."/>
            <person name="Padilla G."/>
            <person name="Ferreira P."/>
            <person name="Barriuso J."/>
            <person name="Kellner H."/>
            <person name="Castanera R."/>
            <person name="Alfaro M."/>
            <person name="Ramirez L."/>
            <person name="Pisabarro A.G."/>
            <person name="Kuo A."/>
            <person name="Tritt A."/>
            <person name="Lipzen A."/>
            <person name="He G."/>
            <person name="Yan M."/>
            <person name="Ng V."/>
            <person name="Cullen D."/>
            <person name="Martin F."/>
            <person name="Rosso M.-N."/>
            <person name="Henrissat B."/>
            <person name="Hibbett D."/>
            <person name="Martinez A.T."/>
            <person name="Grigoriev I.V."/>
        </authorList>
    </citation>
    <scope>NUCLEOTIDE SEQUENCE</scope>
    <source>
        <strain evidence="2">MF-IS2</strain>
    </source>
</reference>
<dbReference type="AlphaFoldDB" id="A0A9P5XC61"/>
<proteinExistence type="predicted"/>
<dbReference type="OrthoDB" id="3040338at2759"/>
<feature type="region of interest" description="Disordered" evidence="1">
    <location>
        <begin position="1"/>
        <end position="65"/>
    </location>
</feature>
<accession>A0A9P5XC61</accession>
<comment type="caution">
    <text evidence="2">The sequence shown here is derived from an EMBL/GenBank/DDBJ whole genome shotgun (WGS) entry which is preliminary data.</text>
</comment>
<protein>
    <submittedName>
        <fullName evidence="2">Uncharacterized protein</fullName>
    </submittedName>
</protein>
<evidence type="ECO:0000313" key="2">
    <source>
        <dbReference type="EMBL" id="KAF9448668.1"/>
    </source>
</evidence>
<organism evidence="2 3">
    <name type="scientific">Macrolepiota fuliginosa MF-IS2</name>
    <dbReference type="NCBI Taxonomy" id="1400762"/>
    <lineage>
        <taxon>Eukaryota</taxon>
        <taxon>Fungi</taxon>
        <taxon>Dikarya</taxon>
        <taxon>Basidiomycota</taxon>
        <taxon>Agaricomycotina</taxon>
        <taxon>Agaricomycetes</taxon>
        <taxon>Agaricomycetidae</taxon>
        <taxon>Agaricales</taxon>
        <taxon>Agaricineae</taxon>
        <taxon>Agaricaceae</taxon>
        <taxon>Macrolepiota</taxon>
    </lineage>
</organism>
<gene>
    <name evidence="2" type="ORF">P691DRAFT_800450</name>
</gene>
<evidence type="ECO:0000256" key="1">
    <source>
        <dbReference type="SAM" id="MobiDB-lite"/>
    </source>
</evidence>
<dbReference type="EMBL" id="MU151154">
    <property type="protein sequence ID" value="KAF9448668.1"/>
    <property type="molecule type" value="Genomic_DNA"/>
</dbReference>
<feature type="compositionally biased region" description="Basic residues" evidence="1">
    <location>
        <begin position="15"/>
        <end position="28"/>
    </location>
</feature>
<evidence type="ECO:0000313" key="3">
    <source>
        <dbReference type="Proteomes" id="UP000807342"/>
    </source>
</evidence>
<sequence>MPSSSPSPPPTPPKSSHRSPHTKLTARHQLRESTNLRIPPSPSSRNRSTPHLQAPDLSMEDLGKVNAFYAPPPPACAVQALSDTPRRRAVSSGPKVKPTIQLPLEVPKAPKYISKPLPVPIRTNVNAQNLGGKGISIALPLSPISSVGGRCDDEEDSGVIYLTVEDDWDEENGEAMLRLVEFPM</sequence>
<feature type="compositionally biased region" description="Pro residues" evidence="1">
    <location>
        <begin position="1"/>
        <end position="13"/>
    </location>
</feature>